<evidence type="ECO:0000256" key="3">
    <source>
        <dbReference type="ARBA" id="ARBA00006083"/>
    </source>
</evidence>
<dbReference type="Gene3D" id="3.20.20.140">
    <property type="entry name" value="Metal-dependent hydrolases"/>
    <property type="match status" value="1"/>
</dbReference>
<evidence type="ECO:0000256" key="9">
    <source>
        <dbReference type="ARBA" id="ARBA00047764"/>
    </source>
</evidence>
<comment type="similarity">
    <text evidence="3">Belongs to the metallo-dependent hydrolases superfamily. Adenosine and AMP deaminases family. ADGF subfamily.</text>
</comment>
<evidence type="ECO:0000313" key="13">
    <source>
        <dbReference type="Proteomes" id="UP000028545"/>
    </source>
</evidence>
<feature type="chain" id="PRO_5001775330" description="adenosine deaminase" evidence="10">
    <location>
        <begin position="32"/>
        <end position="596"/>
    </location>
</feature>
<evidence type="ECO:0000256" key="7">
    <source>
        <dbReference type="ARBA" id="ARBA00022729"/>
    </source>
</evidence>
<dbReference type="PANTHER" id="PTHR11409:SF39">
    <property type="entry name" value="ADENOSINE DEAMINASE 2"/>
    <property type="match status" value="1"/>
</dbReference>
<evidence type="ECO:0000256" key="5">
    <source>
        <dbReference type="ARBA" id="ARBA00022525"/>
    </source>
</evidence>
<keyword evidence="5" id="KW-0964">Secreted</keyword>
<name>A0A084G4K7_PSEDA</name>
<dbReference type="PANTHER" id="PTHR11409">
    <property type="entry name" value="ADENOSINE DEAMINASE"/>
    <property type="match status" value="1"/>
</dbReference>
<evidence type="ECO:0000256" key="2">
    <source>
        <dbReference type="ARBA" id="ARBA00004613"/>
    </source>
</evidence>
<evidence type="ECO:0000256" key="10">
    <source>
        <dbReference type="SAM" id="SignalP"/>
    </source>
</evidence>
<keyword evidence="6" id="KW-0479">Metal-binding</keyword>
<dbReference type="AlphaFoldDB" id="A0A084G4K7"/>
<feature type="domain" description="Adenosine deaminase" evidence="11">
    <location>
        <begin position="254"/>
        <end position="549"/>
    </location>
</feature>
<evidence type="ECO:0000259" key="11">
    <source>
        <dbReference type="Pfam" id="PF00962"/>
    </source>
</evidence>
<organism evidence="12 13">
    <name type="scientific">Pseudallescheria apiosperma</name>
    <name type="common">Scedosporium apiospermum</name>
    <dbReference type="NCBI Taxonomy" id="563466"/>
    <lineage>
        <taxon>Eukaryota</taxon>
        <taxon>Fungi</taxon>
        <taxon>Dikarya</taxon>
        <taxon>Ascomycota</taxon>
        <taxon>Pezizomycotina</taxon>
        <taxon>Sordariomycetes</taxon>
        <taxon>Hypocreomycetidae</taxon>
        <taxon>Microascales</taxon>
        <taxon>Microascaceae</taxon>
        <taxon>Scedosporium</taxon>
    </lineage>
</organism>
<dbReference type="InterPro" id="IPR006330">
    <property type="entry name" value="Ado/ade_deaminase"/>
</dbReference>
<dbReference type="EC" id="3.5.4.4" evidence="4"/>
<sequence length="596" mass="67102">MYSNFTVKNAWCWGLLTYSLALGMTASFAHAAADMPSADDPRVKEHVARKASWIEEENTLRQDYEFRQSLSPTAKQAVAIVDAIRQYEIDNYWRQAGSVGREDDERFAGMMFPKARPFIVTTQLWKIIQRMPKGSLLHTHWNAMLPYDTVFAVLDKTEGMVISASQSLHLDLYRENATLRIAHVNGSSCNNNNQSASSPSIHSANYVPGTQIPLSRAAREWPGGEKAFYAYLKSKVTLSTDAALRHDLGVDDVWRRFSRFFITAGTMLLYEPVFRQFVQHLLEGLADDGIRWVELRSDVSLADVVPLGESQPSPDPDFPWRVLSEEIESFKSSAKGKDFWGVRVIWADRRRNDPAAVVAGMESLLARKQAFPELFSGFDLVGQEDLGKPLSMWISELLWFREQTTKLNLTVPFFLHAGETVGTGNSTDLNIFDAMTLPDNRRVGHGFSMYKHPELIRHARDNDILVEVCPISNEVLRLATDVLHHPIPALIAQGIPTSINNDDPAIMGQDAPGLSFDFYQTIQAFDSLGLGGLGALAQNSVRWSNFEDQDPEAWRRDIRLGINGTGIKAKRLRQWNADWEAFCAWIVGEYIGEYPV</sequence>
<dbReference type="OMA" id="FQACFGP"/>
<dbReference type="GO" id="GO:0046103">
    <property type="term" value="P:inosine biosynthetic process"/>
    <property type="evidence" value="ECO:0007669"/>
    <property type="project" value="TreeGrafter"/>
</dbReference>
<evidence type="ECO:0000256" key="1">
    <source>
        <dbReference type="ARBA" id="ARBA00001947"/>
    </source>
</evidence>
<comment type="caution">
    <text evidence="12">The sequence shown here is derived from an EMBL/GenBank/DDBJ whole genome shotgun (WGS) entry which is preliminary data.</text>
</comment>
<reference evidence="12 13" key="1">
    <citation type="journal article" date="2014" name="Genome Announc.">
        <title>Draft genome sequence of the pathogenic fungus Scedosporium apiospermum.</title>
        <authorList>
            <person name="Vandeputte P."/>
            <person name="Ghamrawi S."/>
            <person name="Rechenmann M."/>
            <person name="Iltis A."/>
            <person name="Giraud S."/>
            <person name="Fleury M."/>
            <person name="Thornton C."/>
            <person name="Delhaes L."/>
            <person name="Meyer W."/>
            <person name="Papon N."/>
            <person name="Bouchara J.P."/>
        </authorList>
    </citation>
    <scope>NUCLEOTIDE SEQUENCE [LARGE SCALE GENOMIC DNA]</scope>
    <source>
        <strain evidence="12 13">IHEM 14462</strain>
    </source>
</reference>
<protein>
    <recommendedName>
        <fullName evidence="4">adenosine deaminase</fullName>
        <ecNumber evidence="4">3.5.4.4</ecNumber>
    </recommendedName>
</protein>
<dbReference type="GO" id="GO:0006154">
    <property type="term" value="P:adenosine catabolic process"/>
    <property type="evidence" value="ECO:0007669"/>
    <property type="project" value="TreeGrafter"/>
</dbReference>
<keyword evidence="13" id="KW-1185">Reference proteome</keyword>
<proteinExistence type="inferred from homology"/>
<dbReference type="FunFam" id="3.20.20.140:FF:000017">
    <property type="entry name" value="Adenosine deaminase 2"/>
    <property type="match status" value="1"/>
</dbReference>
<dbReference type="RefSeq" id="XP_016642068.1">
    <property type="nucleotide sequence ID" value="XM_016788311.1"/>
</dbReference>
<evidence type="ECO:0000256" key="6">
    <source>
        <dbReference type="ARBA" id="ARBA00022723"/>
    </source>
</evidence>
<accession>A0A084G4K7</accession>
<dbReference type="InterPro" id="IPR032466">
    <property type="entry name" value="Metal_Hydrolase"/>
</dbReference>
<evidence type="ECO:0000313" key="12">
    <source>
        <dbReference type="EMBL" id="KEZ42269.1"/>
    </source>
</evidence>
<evidence type="ECO:0000256" key="8">
    <source>
        <dbReference type="ARBA" id="ARBA00022801"/>
    </source>
</evidence>
<dbReference type="Proteomes" id="UP000028545">
    <property type="component" value="Unassembled WGS sequence"/>
</dbReference>
<comment type="subcellular location">
    <subcellularLocation>
        <location evidence="2">Secreted</location>
    </subcellularLocation>
</comment>
<comment type="cofactor">
    <cofactor evidence="1">
        <name>Zn(2+)</name>
        <dbReference type="ChEBI" id="CHEBI:29105"/>
    </cofactor>
</comment>
<dbReference type="SUPFAM" id="SSF51556">
    <property type="entry name" value="Metallo-dependent hydrolases"/>
    <property type="match status" value="1"/>
</dbReference>
<evidence type="ECO:0000256" key="4">
    <source>
        <dbReference type="ARBA" id="ARBA00012784"/>
    </source>
</evidence>
<dbReference type="InterPro" id="IPR001365">
    <property type="entry name" value="A_deaminase_dom"/>
</dbReference>
<dbReference type="Pfam" id="PF00962">
    <property type="entry name" value="A_deaminase"/>
    <property type="match status" value="1"/>
</dbReference>
<dbReference type="VEuPathDB" id="FungiDB:SAPIO_CDS6128"/>
<dbReference type="KEGG" id="sapo:SAPIO_CDS6128"/>
<dbReference type="HOGENOM" id="CLU_022829_2_1_1"/>
<dbReference type="GO" id="GO:0005576">
    <property type="term" value="C:extracellular region"/>
    <property type="evidence" value="ECO:0007669"/>
    <property type="project" value="UniProtKB-SubCell"/>
</dbReference>
<gene>
    <name evidence="12" type="ORF">SAPIO_CDS6128</name>
</gene>
<dbReference type="GO" id="GO:0046872">
    <property type="term" value="F:metal ion binding"/>
    <property type="evidence" value="ECO:0007669"/>
    <property type="project" value="UniProtKB-KW"/>
</dbReference>
<dbReference type="OrthoDB" id="7202371at2759"/>
<keyword evidence="8" id="KW-0378">Hydrolase</keyword>
<dbReference type="GeneID" id="27725200"/>
<keyword evidence="7 10" id="KW-0732">Signal</keyword>
<comment type="catalytic activity">
    <reaction evidence="9">
        <text>adenosine + H2O + H(+) = inosine + NH4(+)</text>
        <dbReference type="Rhea" id="RHEA:24408"/>
        <dbReference type="ChEBI" id="CHEBI:15377"/>
        <dbReference type="ChEBI" id="CHEBI:15378"/>
        <dbReference type="ChEBI" id="CHEBI:16335"/>
        <dbReference type="ChEBI" id="CHEBI:17596"/>
        <dbReference type="ChEBI" id="CHEBI:28938"/>
        <dbReference type="EC" id="3.5.4.4"/>
    </reaction>
</comment>
<dbReference type="GO" id="GO:0004000">
    <property type="term" value="F:adenosine deaminase activity"/>
    <property type="evidence" value="ECO:0007669"/>
    <property type="project" value="TreeGrafter"/>
</dbReference>
<feature type="signal peptide" evidence="10">
    <location>
        <begin position="1"/>
        <end position="31"/>
    </location>
</feature>
<dbReference type="EMBL" id="JOWA01000100">
    <property type="protein sequence ID" value="KEZ42269.1"/>
    <property type="molecule type" value="Genomic_DNA"/>
</dbReference>